<feature type="domain" description="SpoVT-AbrB" evidence="1">
    <location>
        <begin position="46"/>
        <end position="91"/>
    </location>
</feature>
<accession>A0A8J3DMR9</accession>
<protein>
    <recommendedName>
        <fullName evidence="1">SpoVT-AbrB domain-containing protein</fullName>
    </recommendedName>
</protein>
<dbReference type="Pfam" id="PF04014">
    <property type="entry name" value="MazE_antitoxin"/>
    <property type="match status" value="1"/>
</dbReference>
<dbReference type="InterPro" id="IPR013432">
    <property type="entry name" value="Doc_partner"/>
</dbReference>
<dbReference type="EMBL" id="BMZQ01000001">
    <property type="protein sequence ID" value="GHD06279.1"/>
    <property type="molecule type" value="Genomic_DNA"/>
</dbReference>
<organism evidence="2 3">
    <name type="scientific">Tianweitania populi</name>
    <dbReference type="NCBI Taxonomy" id="1607949"/>
    <lineage>
        <taxon>Bacteria</taxon>
        <taxon>Pseudomonadati</taxon>
        <taxon>Pseudomonadota</taxon>
        <taxon>Alphaproteobacteria</taxon>
        <taxon>Hyphomicrobiales</taxon>
        <taxon>Phyllobacteriaceae</taxon>
        <taxon>Tianweitania</taxon>
    </lineage>
</organism>
<name>A0A8J3DMR9_9HYPH</name>
<dbReference type="AlphaFoldDB" id="A0A8J3DMR9"/>
<dbReference type="InterPro" id="IPR037914">
    <property type="entry name" value="SpoVT-AbrB_sf"/>
</dbReference>
<dbReference type="InterPro" id="IPR007159">
    <property type="entry name" value="SpoVT-AbrB_dom"/>
</dbReference>
<dbReference type="NCBIfam" id="TIGR02609">
    <property type="entry name" value="doc_partner"/>
    <property type="match status" value="1"/>
</dbReference>
<dbReference type="SMART" id="SM00966">
    <property type="entry name" value="SpoVT_AbrB"/>
    <property type="match status" value="1"/>
</dbReference>
<reference evidence="2" key="1">
    <citation type="journal article" date="2014" name="Int. J. Syst. Evol. Microbiol.">
        <title>Complete genome sequence of Corynebacterium casei LMG S-19264T (=DSM 44701T), isolated from a smear-ripened cheese.</title>
        <authorList>
            <consortium name="US DOE Joint Genome Institute (JGI-PGF)"/>
            <person name="Walter F."/>
            <person name="Albersmeier A."/>
            <person name="Kalinowski J."/>
            <person name="Ruckert C."/>
        </authorList>
    </citation>
    <scope>NUCLEOTIDE SEQUENCE</scope>
    <source>
        <strain evidence="2">KCTC 42249</strain>
    </source>
</reference>
<evidence type="ECO:0000313" key="2">
    <source>
        <dbReference type="EMBL" id="GHD06279.1"/>
    </source>
</evidence>
<reference evidence="2" key="2">
    <citation type="submission" date="2020-09" db="EMBL/GenBank/DDBJ databases">
        <authorList>
            <person name="Sun Q."/>
            <person name="Kim S."/>
        </authorList>
    </citation>
    <scope>NUCLEOTIDE SEQUENCE</scope>
    <source>
        <strain evidence="2">KCTC 42249</strain>
    </source>
</reference>
<dbReference type="SUPFAM" id="SSF89447">
    <property type="entry name" value="AbrB/MazE/MraZ-like"/>
    <property type="match status" value="1"/>
</dbReference>
<sequence length="116" mass="13476">MVDDQTHFDLQMEAARRCMDQYAGALSKLGEIERLEKGTQMNITVRKIGNSEGVILPKEMLEHLNVHAGDTLAVVQEQGELRLRRLEDDPEEFERKMKVARERMRKYETAYRALAK</sequence>
<dbReference type="Proteomes" id="UP000630142">
    <property type="component" value="Unassembled WGS sequence"/>
</dbReference>
<dbReference type="Gene3D" id="2.10.260.10">
    <property type="match status" value="1"/>
</dbReference>
<dbReference type="GO" id="GO:0003677">
    <property type="term" value="F:DNA binding"/>
    <property type="evidence" value="ECO:0007669"/>
    <property type="project" value="InterPro"/>
</dbReference>
<gene>
    <name evidence="2" type="ORF">GCM10016234_03460</name>
</gene>
<evidence type="ECO:0000259" key="1">
    <source>
        <dbReference type="SMART" id="SM00966"/>
    </source>
</evidence>
<keyword evidence="3" id="KW-1185">Reference proteome</keyword>
<evidence type="ECO:0000313" key="3">
    <source>
        <dbReference type="Proteomes" id="UP000630142"/>
    </source>
</evidence>
<comment type="caution">
    <text evidence="2">The sequence shown here is derived from an EMBL/GenBank/DDBJ whole genome shotgun (WGS) entry which is preliminary data.</text>
</comment>
<proteinExistence type="predicted"/>